<feature type="transmembrane region" description="Helical" evidence="1">
    <location>
        <begin position="177"/>
        <end position="200"/>
    </location>
</feature>
<feature type="transmembrane region" description="Helical" evidence="1">
    <location>
        <begin position="94"/>
        <end position="115"/>
    </location>
</feature>
<dbReference type="EMBL" id="JBEWTB010000002">
    <property type="protein sequence ID" value="MET4759420.1"/>
    <property type="molecule type" value="Genomic_DNA"/>
</dbReference>
<dbReference type="Proteomes" id="UP001549366">
    <property type="component" value="Unassembled WGS sequence"/>
</dbReference>
<protein>
    <recommendedName>
        <fullName evidence="4">MFS transporter</fullName>
    </recommendedName>
</protein>
<keyword evidence="1" id="KW-0812">Transmembrane</keyword>
<feature type="transmembrane region" description="Helical" evidence="1">
    <location>
        <begin position="69"/>
        <end position="87"/>
    </location>
</feature>
<evidence type="ECO:0000313" key="2">
    <source>
        <dbReference type="EMBL" id="MET4759420.1"/>
    </source>
</evidence>
<evidence type="ECO:0000256" key="1">
    <source>
        <dbReference type="SAM" id="Phobius"/>
    </source>
</evidence>
<feature type="transmembrane region" description="Helical" evidence="1">
    <location>
        <begin position="44"/>
        <end position="63"/>
    </location>
</feature>
<comment type="caution">
    <text evidence="2">The sequence shown here is derived from an EMBL/GenBank/DDBJ whole genome shotgun (WGS) entry which is preliminary data.</text>
</comment>
<dbReference type="NCBIfam" id="NF041646">
    <property type="entry name" value="VC0807_fam"/>
    <property type="match status" value="1"/>
</dbReference>
<keyword evidence="1" id="KW-0472">Membrane</keyword>
<organism evidence="2 3">
    <name type="scientific">Endozoicomonas lisbonensis</name>
    <dbReference type="NCBI Taxonomy" id="3120522"/>
    <lineage>
        <taxon>Bacteria</taxon>
        <taxon>Pseudomonadati</taxon>
        <taxon>Pseudomonadota</taxon>
        <taxon>Gammaproteobacteria</taxon>
        <taxon>Oceanospirillales</taxon>
        <taxon>Endozoicomonadaceae</taxon>
        <taxon>Endozoicomonas</taxon>
    </lineage>
</organism>
<accession>A0ABV2SNT4</accession>
<feature type="transmembrane region" description="Helical" evidence="1">
    <location>
        <begin position="121"/>
        <end position="140"/>
    </location>
</feature>
<reference evidence="2 3" key="1">
    <citation type="submission" date="2024-06" db="EMBL/GenBank/DDBJ databases">
        <title>Genomic Encyclopedia of Type Strains, Phase V (KMG-V): Genome sequencing to study the core and pangenomes of soil and plant-associated prokaryotes.</title>
        <authorList>
            <person name="Whitman W."/>
        </authorList>
    </citation>
    <scope>NUCLEOTIDE SEQUENCE [LARGE SCALE GENOMIC DNA]</scope>
    <source>
        <strain evidence="2 3">NE40</strain>
    </source>
</reference>
<evidence type="ECO:0008006" key="4">
    <source>
        <dbReference type="Google" id="ProtNLM"/>
    </source>
</evidence>
<keyword evidence="1" id="KW-1133">Transmembrane helix</keyword>
<evidence type="ECO:0000313" key="3">
    <source>
        <dbReference type="Proteomes" id="UP001549366"/>
    </source>
</evidence>
<sequence>MIDALRWVEQSQTQHLFIIDFAPTRNTKMTIGTPRGKTKKQENFLLNILLNVAIPSLILTKLSGEAHLGAFWGLIVALIFPITYGIYDFCTRENVNFFSIFGFISTLLTGIIGLLELSKSVLILKETSMPLLLLTSLILFKDKASNFLKEAFSQAIDFNKIEETIGRQELDKKISDLMLMFKGSFLVSASLNFFLTYSIIQSEPGTSEYTAELGRMVALSTPVIAIPCTAIMMIAIYRFFNSISAATGLTTNELIQQ</sequence>
<name>A0ABV2SNT4_9GAMM</name>
<proteinExistence type="predicted"/>
<gene>
    <name evidence="2" type="ORF">V5J35_004612</name>
</gene>
<keyword evidence="3" id="KW-1185">Reference proteome</keyword>
<feature type="transmembrane region" description="Helical" evidence="1">
    <location>
        <begin position="220"/>
        <end position="240"/>
    </location>
</feature>
<dbReference type="RefSeq" id="WP_354009405.1">
    <property type="nucleotide sequence ID" value="NZ_JBEWTA010000001.1"/>
</dbReference>